<sequence>MSQEKDHCWKTIQCMDNPWVTWYSNKLKNQTSSQFTSDTIHKTSSSNFDQENLPNYSESQPIALNDQNQGETSHSLSNEYQEPNSS</sequence>
<comment type="caution">
    <text evidence="2">The sequence shown here is derived from an EMBL/GenBank/DDBJ whole genome shotgun (WGS) entry which is preliminary data.</text>
</comment>
<proteinExistence type="predicted"/>
<evidence type="ECO:0000256" key="1">
    <source>
        <dbReference type="SAM" id="MobiDB-lite"/>
    </source>
</evidence>
<keyword evidence="3" id="KW-1185">Reference proteome</keyword>
<dbReference type="Proteomes" id="UP001470230">
    <property type="component" value="Unassembled WGS sequence"/>
</dbReference>
<name>A0ABR2L6Z8_9EUKA</name>
<organism evidence="2 3">
    <name type="scientific">Tritrichomonas musculus</name>
    <dbReference type="NCBI Taxonomy" id="1915356"/>
    <lineage>
        <taxon>Eukaryota</taxon>
        <taxon>Metamonada</taxon>
        <taxon>Parabasalia</taxon>
        <taxon>Tritrichomonadida</taxon>
        <taxon>Tritrichomonadidae</taxon>
        <taxon>Tritrichomonas</taxon>
    </lineage>
</organism>
<feature type="region of interest" description="Disordered" evidence="1">
    <location>
        <begin position="33"/>
        <end position="86"/>
    </location>
</feature>
<gene>
    <name evidence="2" type="ORF">M9Y10_001431</name>
</gene>
<reference evidence="2 3" key="1">
    <citation type="submission" date="2024-04" db="EMBL/GenBank/DDBJ databases">
        <title>Tritrichomonas musculus Genome.</title>
        <authorList>
            <person name="Alves-Ferreira E."/>
            <person name="Grigg M."/>
            <person name="Lorenzi H."/>
            <person name="Galac M."/>
        </authorList>
    </citation>
    <scope>NUCLEOTIDE SEQUENCE [LARGE SCALE GENOMIC DNA]</scope>
    <source>
        <strain evidence="2 3">EAF2021</strain>
    </source>
</reference>
<evidence type="ECO:0000313" key="3">
    <source>
        <dbReference type="Proteomes" id="UP001470230"/>
    </source>
</evidence>
<protein>
    <submittedName>
        <fullName evidence="2">Uncharacterized protein</fullName>
    </submittedName>
</protein>
<evidence type="ECO:0000313" key="2">
    <source>
        <dbReference type="EMBL" id="KAK8899130.1"/>
    </source>
</evidence>
<dbReference type="EMBL" id="JAPFFF010000001">
    <property type="protein sequence ID" value="KAK8899130.1"/>
    <property type="molecule type" value="Genomic_DNA"/>
</dbReference>
<accession>A0ABR2L6Z8</accession>